<dbReference type="STRING" id="824.CGRAC_0694"/>
<dbReference type="RefSeq" id="WP_005872309.1">
    <property type="nucleotide sequence ID" value="NZ_ACYG01000027.1"/>
</dbReference>
<organism evidence="1 2">
    <name type="scientific">Campylobacter gracilis RM3268</name>
    <dbReference type="NCBI Taxonomy" id="553220"/>
    <lineage>
        <taxon>Bacteria</taxon>
        <taxon>Pseudomonadati</taxon>
        <taxon>Campylobacterota</taxon>
        <taxon>Epsilonproteobacteria</taxon>
        <taxon>Campylobacterales</taxon>
        <taxon>Campylobacteraceae</taxon>
        <taxon>Campylobacter</taxon>
    </lineage>
</organism>
<evidence type="ECO:0000313" key="1">
    <source>
        <dbReference type="EMBL" id="EEV17256.1"/>
    </source>
</evidence>
<dbReference type="AlphaFoldDB" id="C8PK01"/>
<comment type="caution">
    <text evidence="1">The sequence shown here is derived from an EMBL/GenBank/DDBJ whole genome shotgun (WGS) entry which is preliminary data.</text>
</comment>
<dbReference type="EMBL" id="ACYG01000027">
    <property type="protein sequence ID" value="EEV17256.1"/>
    <property type="molecule type" value="Genomic_DNA"/>
</dbReference>
<dbReference type="Proteomes" id="UP000005709">
    <property type="component" value="Unassembled WGS sequence"/>
</dbReference>
<keyword evidence="2" id="KW-1185">Reference proteome</keyword>
<accession>C8PK01</accession>
<sequence>MALTEEDMKMWQGVSDHLTRMENDAEYHKEIEKQLYRGAPKKSIERIRQAGIKNSQSKLVSAIKKIDFSSNAELVKIQDEAIVLAENSLKNFLKEYNEHPNTSGGRYICSDTFKELFPCFEAKENRALVNDAIHNSSAVLAATQFEEVLKRDEPNKTKAIFITGIPGAGKTTSVKNFMSDDKVKLIFEGQLANPTPTIPKIEQCLQKRLDVTIAAVHIEPEKALDNTFKRFNEYGRGGSIEVMSSIQGNLPSGLKKLKEHFGDKINIIAIDRNSDRNKILTDEKEIYKLISIGSKEEIFKRLKTKLDQDFQKGRIDKACFAQANETKLNKIMSIRTH</sequence>
<dbReference type="SUPFAM" id="SSF52540">
    <property type="entry name" value="P-loop containing nucleoside triphosphate hydrolases"/>
    <property type="match status" value="1"/>
</dbReference>
<proteinExistence type="predicted"/>
<reference evidence="1 2" key="1">
    <citation type="submission" date="2009-07" db="EMBL/GenBank/DDBJ databases">
        <authorList>
            <person name="Madupu R."/>
            <person name="Sebastian Y."/>
            <person name="Durkin A.S."/>
            <person name="Torralba M."/>
            <person name="Methe B."/>
            <person name="Sutton G.G."/>
            <person name="Strausberg R.L."/>
            <person name="Nelson K.E."/>
        </authorList>
    </citation>
    <scope>NUCLEOTIDE SEQUENCE [LARGE SCALE GENOMIC DNA]</scope>
    <source>
        <strain evidence="1 2">RM3268</strain>
    </source>
</reference>
<gene>
    <name evidence="1" type="ORF">CAMGR0001_1552</name>
</gene>
<dbReference type="eggNOG" id="ENOG503136U">
    <property type="taxonomic scope" value="Bacteria"/>
</dbReference>
<protein>
    <recommendedName>
        <fullName evidence="3">UDP-N-acetylglucosamine kinase</fullName>
    </recommendedName>
</protein>
<evidence type="ECO:0008006" key="3">
    <source>
        <dbReference type="Google" id="ProtNLM"/>
    </source>
</evidence>
<dbReference type="OrthoDB" id="9763644at2"/>
<dbReference type="InterPro" id="IPR027417">
    <property type="entry name" value="P-loop_NTPase"/>
</dbReference>
<name>C8PK01_9BACT</name>
<evidence type="ECO:0000313" key="2">
    <source>
        <dbReference type="Proteomes" id="UP000005709"/>
    </source>
</evidence>
<dbReference type="Gene3D" id="3.40.50.300">
    <property type="entry name" value="P-loop containing nucleotide triphosphate hydrolases"/>
    <property type="match status" value="1"/>
</dbReference>